<comment type="caution">
    <text evidence="2">The sequence shown here is derived from an EMBL/GenBank/DDBJ whole genome shotgun (WGS) entry which is preliminary data.</text>
</comment>
<keyword evidence="3" id="KW-1185">Reference proteome</keyword>
<evidence type="ECO:0000313" key="3">
    <source>
        <dbReference type="Proteomes" id="UP001234178"/>
    </source>
</evidence>
<evidence type="ECO:0000256" key="1">
    <source>
        <dbReference type="SAM" id="MobiDB-lite"/>
    </source>
</evidence>
<organism evidence="2 3">
    <name type="scientific">Daphnia magna</name>
    <dbReference type="NCBI Taxonomy" id="35525"/>
    <lineage>
        <taxon>Eukaryota</taxon>
        <taxon>Metazoa</taxon>
        <taxon>Ecdysozoa</taxon>
        <taxon>Arthropoda</taxon>
        <taxon>Crustacea</taxon>
        <taxon>Branchiopoda</taxon>
        <taxon>Diplostraca</taxon>
        <taxon>Cladocera</taxon>
        <taxon>Anomopoda</taxon>
        <taxon>Daphniidae</taxon>
        <taxon>Daphnia</taxon>
    </lineage>
</organism>
<protein>
    <submittedName>
        <fullName evidence="2">Uncharacterized protein</fullName>
    </submittedName>
</protein>
<evidence type="ECO:0000313" key="2">
    <source>
        <dbReference type="EMBL" id="KAK4024952.1"/>
    </source>
</evidence>
<name>A0ABR0AIK3_9CRUS</name>
<sequence length="155" mass="16641">MTPDTNTAEATVGPAARKTSDVGIAGGPSDQEETGSRVDEEYAVLTLVCVVAQIVQANEMRGMFVATEGAMVYPEATLALGESEWVVIYDVPTKRAEQTKDLESVHSVLESFDKKGLEVVHLLQEQSTLLNVTMGHLAERESENSGLMAAAGQMR</sequence>
<gene>
    <name evidence="2" type="ORF">OUZ56_010447</name>
</gene>
<reference evidence="2 3" key="1">
    <citation type="journal article" date="2023" name="Nucleic Acids Res.">
        <title>The hologenome of Daphnia magna reveals possible DNA methylation and microbiome-mediated evolution of the host genome.</title>
        <authorList>
            <person name="Chaturvedi A."/>
            <person name="Li X."/>
            <person name="Dhandapani V."/>
            <person name="Marshall H."/>
            <person name="Kissane S."/>
            <person name="Cuenca-Cambronero M."/>
            <person name="Asole G."/>
            <person name="Calvet F."/>
            <person name="Ruiz-Romero M."/>
            <person name="Marangio P."/>
            <person name="Guigo R."/>
            <person name="Rago D."/>
            <person name="Mirbahai L."/>
            <person name="Eastwood N."/>
            <person name="Colbourne J.K."/>
            <person name="Zhou J."/>
            <person name="Mallon E."/>
            <person name="Orsini L."/>
        </authorList>
    </citation>
    <scope>NUCLEOTIDE SEQUENCE [LARGE SCALE GENOMIC DNA]</scope>
    <source>
        <strain evidence="2">LRV0_1</strain>
    </source>
</reference>
<feature type="region of interest" description="Disordered" evidence="1">
    <location>
        <begin position="1"/>
        <end position="37"/>
    </location>
</feature>
<accession>A0ABR0AIK3</accession>
<dbReference type="EMBL" id="JAOYFB010000037">
    <property type="protein sequence ID" value="KAK4024952.1"/>
    <property type="molecule type" value="Genomic_DNA"/>
</dbReference>
<dbReference type="Proteomes" id="UP001234178">
    <property type="component" value="Unassembled WGS sequence"/>
</dbReference>
<proteinExistence type="predicted"/>